<dbReference type="HOGENOM" id="CLU_267617_0_0_0"/>
<protein>
    <submittedName>
        <fullName evidence="6">NHL repeat containing protein</fullName>
    </submittedName>
</protein>
<dbReference type="Pfam" id="PF15780">
    <property type="entry name" value="ASH"/>
    <property type="match status" value="1"/>
</dbReference>
<dbReference type="RefSeq" id="WP_014266031.1">
    <property type="nucleotide sequence ID" value="NC_016631.1"/>
</dbReference>
<evidence type="ECO:0000313" key="6">
    <source>
        <dbReference type="EMBL" id="AEU37154.1"/>
    </source>
</evidence>
<dbReference type="Proteomes" id="UP000007113">
    <property type="component" value="Chromosome"/>
</dbReference>
<dbReference type="Gene3D" id="2.120.10.30">
    <property type="entry name" value="TolB, C-terminal domain"/>
    <property type="match status" value="6"/>
</dbReference>
<reference evidence="6 7" key="1">
    <citation type="submission" date="2011-11" db="EMBL/GenBank/DDBJ databases">
        <title>Complete sequence of Granulicella mallensis MP5ACTX8.</title>
        <authorList>
            <consortium name="US DOE Joint Genome Institute"/>
            <person name="Lucas S."/>
            <person name="Copeland A."/>
            <person name="Lapidus A."/>
            <person name="Cheng J.-F."/>
            <person name="Goodwin L."/>
            <person name="Pitluck S."/>
            <person name="Peters L."/>
            <person name="Lu M."/>
            <person name="Detter J.C."/>
            <person name="Han C."/>
            <person name="Tapia R."/>
            <person name="Land M."/>
            <person name="Hauser L."/>
            <person name="Kyrpides N."/>
            <person name="Ivanova N."/>
            <person name="Mikhailova N."/>
            <person name="Pagani I."/>
            <person name="Rawat S."/>
            <person name="Mannisto M."/>
            <person name="Haggblom M."/>
            <person name="Woyke T."/>
        </authorList>
    </citation>
    <scope>NUCLEOTIDE SEQUENCE [LARGE SCALE GENOMIC DNA]</scope>
    <source>
        <strain evidence="7">ATCC BAA-1857 / DSM 23137 / MP5ACTX8</strain>
    </source>
</reference>
<organism evidence="6 7">
    <name type="scientific">Granulicella mallensis (strain ATCC BAA-1857 / DSM 23137 / MP5ACTX8)</name>
    <dbReference type="NCBI Taxonomy" id="682795"/>
    <lineage>
        <taxon>Bacteria</taxon>
        <taxon>Pseudomonadati</taxon>
        <taxon>Acidobacteriota</taxon>
        <taxon>Terriglobia</taxon>
        <taxon>Terriglobales</taxon>
        <taxon>Acidobacteriaceae</taxon>
        <taxon>Granulicella</taxon>
    </lineage>
</organism>
<dbReference type="STRING" id="682795.AciX8_2849"/>
<evidence type="ECO:0000256" key="1">
    <source>
        <dbReference type="ARBA" id="ARBA00004496"/>
    </source>
</evidence>
<evidence type="ECO:0000313" key="7">
    <source>
        <dbReference type="Proteomes" id="UP000007113"/>
    </source>
</evidence>
<dbReference type="InterPro" id="IPR011042">
    <property type="entry name" value="6-blade_b-propeller_TolB-like"/>
</dbReference>
<dbReference type="Gene3D" id="2.40.10.500">
    <property type="match status" value="1"/>
</dbReference>
<dbReference type="Gene3D" id="2.60.40.10">
    <property type="entry name" value="Immunoglobulins"/>
    <property type="match status" value="3"/>
</dbReference>
<feature type="domain" description="Teneurin NHL" evidence="5">
    <location>
        <begin position="67"/>
        <end position="125"/>
    </location>
</feature>
<evidence type="ECO:0000259" key="5">
    <source>
        <dbReference type="Pfam" id="PF25021"/>
    </source>
</evidence>
<feature type="transmembrane region" description="Helical" evidence="3">
    <location>
        <begin position="1372"/>
        <end position="1389"/>
    </location>
</feature>
<dbReference type="GO" id="GO:0005737">
    <property type="term" value="C:cytoplasm"/>
    <property type="evidence" value="ECO:0007669"/>
    <property type="project" value="UniProtKB-SubCell"/>
</dbReference>
<evidence type="ECO:0000256" key="2">
    <source>
        <dbReference type="ARBA" id="ARBA00022490"/>
    </source>
</evidence>
<dbReference type="InterPro" id="IPR056822">
    <property type="entry name" value="TEN_NHL"/>
</dbReference>
<dbReference type="eggNOG" id="COG3386">
    <property type="taxonomic scope" value="Bacteria"/>
</dbReference>
<feature type="domain" description="Abnormal spindle-like microcephaly-associated protein ASH" evidence="4">
    <location>
        <begin position="1184"/>
        <end position="1273"/>
    </location>
</feature>
<evidence type="ECO:0000256" key="3">
    <source>
        <dbReference type="SAM" id="Phobius"/>
    </source>
</evidence>
<dbReference type="InterPro" id="IPR013783">
    <property type="entry name" value="Ig-like_fold"/>
</dbReference>
<dbReference type="PANTHER" id="PTHR46388:SF2">
    <property type="entry name" value="NHL REPEAT-CONTAINING PROTEIN 2"/>
    <property type="match status" value="1"/>
</dbReference>
<gene>
    <name evidence="6" type="ordered locus">AciX8_2849</name>
</gene>
<dbReference type="EMBL" id="CP003130">
    <property type="protein sequence ID" value="AEU37154.1"/>
    <property type="molecule type" value="Genomic_DNA"/>
</dbReference>
<feature type="domain" description="Teneurin NHL" evidence="5">
    <location>
        <begin position="131"/>
        <end position="187"/>
    </location>
</feature>
<dbReference type="OrthoDB" id="9799230at2"/>
<comment type="subcellular location">
    <subcellularLocation>
        <location evidence="1">Cytoplasm</location>
    </subcellularLocation>
</comment>
<evidence type="ECO:0000259" key="4">
    <source>
        <dbReference type="Pfam" id="PF15780"/>
    </source>
</evidence>
<dbReference type="KEGG" id="gma:AciX8_2849"/>
<keyword evidence="7" id="KW-1185">Reference proteome</keyword>
<feature type="domain" description="Teneurin NHL" evidence="5">
    <location>
        <begin position="515"/>
        <end position="567"/>
    </location>
</feature>
<feature type="domain" description="Teneurin NHL" evidence="5">
    <location>
        <begin position="284"/>
        <end position="347"/>
    </location>
</feature>
<feature type="domain" description="Teneurin NHL" evidence="5">
    <location>
        <begin position="573"/>
        <end position="625"/>
    </location>
</feature>
<dbReference type="InterPro" id="IPR031549">
    <property type="entry name" value="ASH"/>
</dbReference>
<dbReference type="NCBIfam" id="NF012200">
    <property type="entry name" value="choice_anch_D"/>
    <property type="match status" value="3"/>
</dbReference>
<accession>G8NPR5</accession>
<sequence>MPSSIPEISQLISHCIFRHHSRSLRYGLLKAVRPAHFFALMVVLLASWRPVIAQLVQANSISTVAGTPGSQGDSGDGGKATGAKFEIPFGILVDRAGDIFIVDPGNNNVRKIAASTGIITTVAGNGTRGFSGDGGAATSAELNQPQAVALDAAGNMYITDTINSRVRKVEATTGIITTVAGNGSVTSSGDGGPATNAGLVQPAGIALDSANNIFVTDSGEPGVREISATTGIITTVISNASTPNPGFSHQLSGIAIDGSGNVFIVDTDRYAVFKLTTGTGTVSVVAGNGTRGFSGDGGAATSAELAYPQAVALDTAGNLYISDGDYRSNNIRKVTAATGIISTVAGDGTAEFSGDGGAAVDARLNEPGGVALDTAGNLYIADVNNSVVREVSPLIFPATNVASGSAPQNLLLQTTSAETITSFTVPVSQGSKQEYTVGTVAGCVVDGVTSNPAGTICTISITFSPGYPGLRPVPIQAVTSAGNVNIGLNGLGVGPLAALTPGIITTIAGNGTSGYTGDGGPATSAGMYEPQGVALDNAGDVYFADFYHHVVRRIDAASGIITTVAGNGTEGFSGDGGSATSAELNYPEGISLDSAANLYIADSGNYRVRKVDAATGIITTVAGDGAKTDSGDGGLAVNAGFRAISDVKFDSHDNMYIADSLSIRRVDVVSGTITTIAGNGPGGDGVLAIDSYVYPYSLAFDSLDNLYLVSPTQGNVRVITAANGYISTIAGNGVPDSKHSGDGGPATSAGLAEPDYVAVDSAGDLYISEAAGSYIRMVTADTGIISSIGGTGLDDVNLPGDGGPATAAAIASPTGIALDGFGNIYIGSYVAERIRKINVSESALVWPTPTNVGIPDNSDDPETAILTDIGNFQMNVPFATSPANPVITKGWLLDSTSTCSPNGLTPLTLNSGQACTLPVDFTPTASGTNNGTLVLTDNSLNVPTSTQTISLTGTGVGQAAGPQPVLTPATINFGSLTVGTTSAAQTATLSNTGGVPQSISSFGFFGSNTSSFTQSNNCGPSLAAGASCSIAITCTPAAAGSLSANLGANFPSPEPQLSIALTCTGTAAAAPQVTLTPASLSFTTVAGSTPAPQVATLTNGGTAALVISQVSIGGATGGAFSQTNTCGTSLAAGASCAITVGFSGTGVGSYVAALQVADNAPSTPQAVTLSGTVTAASAPAATLTPASLAFSTTTGTTSATQNVTLTNTGHAPLTITGIGLTGANSAAFASTSTCGSTLAAGASCIISMTFDPTSTGTDAATLSVSDNAPGSPQTSSLTGVATAPPAAADFSIAATPASQSVTAGGSAVYQVNLASINGSFTQTVTFVASGLPTGATVTFTPASVTPGSAGSSSTMTIQTPIQQAAGGTGPPLWPFTAPVFAAALLLFPGKRFRPGKKGLRVFTNFVCIMALLGLAASTIGCGGGFALPSSAKTYTITVTGASGSDTHSTTVTLTVQ</sequence>
<keyword evidence="3" id="KW-0812">Transmembrane</keyword>
<keyword evidence="3" id="KW-0472">Membrane</keyword>
<feature type="transmembrane region" description="Helical" evidence="3">
    <location>
        <begin position="1401"/>
        <end position="1427"/>
    </location>
</feature>
<keyword evidence="3" id="KW-1133">Transmembrane helix</keyword>
<dbReference type="Pfam" id="PF25021">
    <property type="entry name" value="TEN_NHL"/>
    <property type="match status" value="5"/>
</dbReference>
<dbReference type="PANTHER" id="PTHR46388">
    <property type="entry name" value="NHL REPEAT-CONTAINING PROTEIN 2"/>
    <property type="match status" value="1"/>
</dbReference>
<proteinExistence type="predicted"/>
<keyword evidence="2" id="KW-0963">Cytoplasm</keyword>
<name>G8NPR5_GRAMM</name>
<dbReference type="SUPFAM" id="SSF101898">
    <property type="entry name" value="NHL repeat"/>
    <property type="match status" value="3"/>
</dbReference>